<dbReference type="AlphaFoldDB" id="A0A8H2NW37"/>
<gene>
    <name evidence="2" type="ORF">PS900_04928</name>
</gene>
<dbReference type="EMBL" id="CABVIE010000019">
    <property type="protein sequence ID" value="VVP42213.1"/>
    <property type="molecule type" value="Genomic_DNA"/>
</dbReference>
<feature type="domain" description="DUF6957" evidence="1">
    <location>
        <begin position="33"/>
        <end position="140"/>
    </location>
</feature>
<evidence type="ECO:0000313" key="2">
    <source>
        <dbReference type="EMBL" id="VVP42213.1"/>
    </source>
</evidence>
<sequence>MYCQRLFEWNSKKSKQPTSSSPPLESHALDLEKTQEALIHIAQTRFPNKGFCIVQQWTIVRGIASDADLTKIHVHGHLSLFVFAEKVILDSRGRFDYGNWVRSAMAISFQDGFLFETKNTVYVLAGDGDEKSASLAAILSLYQ</sequence>
<dbReference type="Pfam" id="PF22275">
    <property type="entry name" value="DUF6957"/>
    <property type="match status" value="1"/>
</dbReference>
<protein>
    <recommendedName>
        <fullName evidence="1">DUF6957 domain-containing protein</fullName>
    </recommendedName>
</protein>
<evidence type="ECO:0000259" key="1">
    <source>
        <dbReference type="Pfam" id="PF22275"/>
    </source>
</evidence>
<accession>A0A8H2NW37</accession>
<evidence type="ECO:0000313" key="3">
    <source>
        <dbReference type="Proteomes" id="UP000325723"/>
    </source>
</evidence>
<dbReference type="Proteomes" id="UP000325723">
    <property type="component" value="Unassembled WGS sequence"/>
</dbReference>
<name>A0A8H2NW37_PSEFL</name>
<comment type="caution">
    <text evidence="2">The sequence shown here is derived from an EMBL/GenBank/DDBJ whole genome shotgun (WGS) entry which is preliminary data.</text>
</comment>
<dbReference type="RefSeq" id="WP_150759090.1">
    <property type="nucleotide sequence ID" value="NZ_CABVIE010000019.1"/>
</dbReference>
<dbReference type="InterPro" id="IPR054232">
    <property type="entry name" value="DUF6957"/>
</dbReference>
<organism evidence="2 3">
    <name type="scientific">Pseudomonas fluorescens</name>
    <dbReference type="NCBI Taxonomy" id="294"/>
    <lineage>
        <taxon>Bacteria</taxon>
        <taxon>Pseudomonadati</taxon>
        <taxon>Pseudomonadota</taxon>
        <taxon>Gammaproteobacteria</taxon>
        <taxon>Pseudomonadales</taxon>
        <taxon>Pseudomonadaceae</taxon>
        <taxon>Pseudomonas</taxon>
    </lineage>
</organism>
<proteinExistence type="predicted"/>
<reference evidence="2 3" key="1">
    <citation type="submission" date="2019-09" db="EMBL/GenBank/DDBJ databases">
        <authorList>
            <person name="Chandra G."/>
            <person name="Truman W A."/>
        </authorList>
    </citation>
    <scope>NUCLEOTIDE SEQUENCE [LARGE SCALE GENOMIC DNA]</scope>
    <source>
        <strain evidence="2">PS900</strain>
    </source>
</reference>